<organism evidence="3 4">
    <name type="scientific">Neisseria iguanae</name>
    <dbReference type="NCBI Taxonomy" id="90242"/>
    <lineage>
        <taxon>Bacteria</taxon>
        <taxon>Pseudomonadati</taxon>
        <taxon>Pseudomonadota</taxon>
        <taxon>Betaproteobacteria</taxon>
        <taxon>Neisseriales</taxon>
        <taxon>Neisseriaceae</taxon>
        <taxon>Neisseria</taxon>
    </lineage>
</organism>
<name>A0A2P7U099_9NEIS</name>
<proteinExistence type="predicted"/>
<feature type="region of interest" description="Disordered" evidence="1">
    <location>
        <begin position="655"/>
        <end position="726"/>
    </location>
</feature>
<accession>A0A2P7U099</accession>
<feature type="compositionally biased region" description="Polar residues" evidence="1">
    <location>
        <begin position="286"/>
        <end position="300"/>
    </location>
</feature>
<dbReference type="InterPro" id="IPR007470">
    <property type="entry name" value="HemX"/>
</dbReference>
<dbReference type="PANTHER" id="PTHR38043">
    <property type="entry name" value="PROTEIN HEMX"/>
    <property type="match status" value="1"/>
</dbReference>
<dbReference type="SUPFAM" id="SSF69618">
    <property type="entry name" value="HemD-like"/>
    <property type="match status" value="1"/>
</dbReference>
<evidence type="ECO:0000313" key="3">
    <source>
        <dbReference type="EMBL" id="PSJ80394.1"/>
    </source>
</evidence>
<dbReference type="OrthoDB" id="9787650at2"/>
<sequence length="726" mass="78845">MSTLLIVRPEARAQQDIAVCRQLGWNAVAFSPVEIEPDETALAGLAEMYRQCDAVFWVSPTAIETAAPYVDFSDGMKVQITVGKASRLTLSRFTTHEIFSPTDGNDSEAVLRLPIWQNLPANAKILVIRGHSGRDFLIENLRKKGFGVAVAEVYSRHSKELNWKDFSEKNVQAAYITSAESVNALFEQVPPPLAQRFKTLLYLTHHGRVADALRQAGAENIRLVAALDAAALSHVSNGADMSQTEDKQPEINKDNDDRVIAVNAEGKAMPSETAQSDTVPDEPKPASQTAAENRNTGNTMSDHKNMPKNDPFSQASAPVVIQQSSGKGLAAGALVLALLGLGASGFLFVQGQNVLKNQELAFIQKIDKAALGESENASLLKDNINRQTMIQAEIERLANVQKANRDQIESNQKAYQELMKGRVNWLVDESESMLNLAAQQLMLSGNVPGAVGVLEHINSRLSRFGQSELLPIKQAVSSDLAELKKRPYIDVSGTALRIDRLETAVAGLPLVADGTLKPGAAEQVRENPQLSWWENTWEKSLGALKSLVEVRHLESNDSMLLSPEQIYFVRENLRLRLLDARAALLQHNGEVYQSDLNNAEAAVKQYFDNKSPATQSWLKELVELKALDVRMTGEDVLKHSLAAVRAYQDGSRAQAVAAATPETAEPEAASEAAEPQAPAPASAAVMPEAPALPSENKASQPKIPAVPAAKPEAAQETPVKAKEEQA</sequence>
<evidence type="ECO:0000256" key="1">
    <source>
        <dbReference type="SAM" id="MobiDB-lite"/>
    </source>
</evidence>
<dbReference type="Proteomes" id="UP000241868">
    <property type="component" value="Unassembled WGS sequence"/>
</dbReference>
<evidence type="ECO:0000259" key="2">
    <source>
        <dbReference type="Pfam" id="PF02602"/>
    </source>
</evidence>
<evidence type="ECO:0000313" key="4">
    <source>
        <dbReference type="Proteomes" id="UP000241868"/>
    </source>
</evidence>
<feature type="compositionally biased region" description="Basic and acidic residues" evidence="1">
    <location>
        <begin position="244"/>
        <end position="259"/>
    </location>
</feature>
<gene>
    <name evidence="3" type="ORF">C7N83_06485</name>
</gene>
<dbReference type="GO" id="GO:0033014">
    <property type="term" value="P:tetrapyrrole biosynthetic process"/>
    <property type="evidence" value="ECO:0007669"/>
    <property type="project" value="InterPro"/>
</dbReference>
<dbReference type="InterPro" id="IPR003754">
    <property type="entry name" value="4pyrrol_synth_uPrphyn_synth"/>
</dbReference>
<dbReference type="Pfam" id="PF02602">
    <property type="entry name" value="HEM4"/>
    <property type="match status" value="1"/>
</dbReference>
<dbReference type="AlphaFoldDB" id="A0A2P7U099"/>
<dbReference type="GO" id="GO:0004852">
    <property type="term" value="F:uroporphyrinogen-III synthase activity"/>
    <property type="evidence" value="ECO:0007669"/>
    <property type="project" value="InterPro"/>
</dbReference>
<dbReference type="CDD" id="cd06578">
    <property type="entry name" value="HemD"/>
    <property type="match status" value="1"/>
</dbReference>
<dbReference type="Pfam" id="PF04375">
    <property type="entry name" value="HemX"/>
    <property type="match status" value="1"/>
</dbReference>
<dbReference type="Gene3D" id="3.40.50.10090">
    <property type="match status" value="2"/>
</dbReference>
<protein>
    <submittedName>
        <fullName evidence="3">Uroporphyrinogen-III synthase</fullName>
    </submittedName>
</protein>
<feature type="region of interest" description="Disordered" evidence="1">
    <location>
        <begin position="236"/>
        <end position="313"/>
    </location>
</feature>
<keyword evidence="4" id="KW-1185">Reference proteome</keyword>
<feature type="domain" description="Tetrapyrrole biosynthesis uroporphyrinogen III synthase" evidence="2">
    <location>
        <begin position="18"/>
        <end position="221"/>
    </location>
</feature>
<reference evidence="3 4" key="1">
    <citation type="submission" date="2018-03" db="EMBL/GenBank/DDBJ databases">
        <title>Neisseria weixii sp. nov., isolated from the intestinal contents of Tibetan Plateau pika (Ochotona curzoniae) in Yushu, Qinghai Province, China.</title>
        <authorList>
            <person name="Gui Z."/>
        </authorList>
    </citation>
    <scope>NUCLEOTIDE SEQUENCE [LARGE SCALE GENOMIC DNA]</scope>
    <source>
        <strain evidence="3 4">ATCC 51483</strain>
    </source>
</reference>
<comment type="caution">
    <text evidence="3">The sequence shown here is derived from an EMBL/GenBank/DDBJ whole genome shotgun (WGS) entry which is preliminary data.</text>
</comment>
<dbReference type="PANTHER" id="PTHR38043:SF1">
    <property type="entry name" value="PROTEIN HEMX"/>
    <property type="match status" value="1"/>
</dbReference>
<feature type="compositionally biased region" description="Low complexity" evidence="1">
    <location>
        <begin position="655"/>
        <end position="691"/>
    </location>
</feature>
<dbReference type="InterPro" id="IPR036108">
    <property type="entry name" value="4pyrrol_syn_uPrphyn_synt_sf"/>
</dbReference>
<dbReference type="EMBL" id="PXYY01000032">
    <property type="protein sequence ID" value="PSJ80394.1"/>
    <property type="molecule type" value="Genomic_DNA"/>
</dbReference>